<dbReference type="PROSITE" id="PS51063">
    <property type="entry name" value="HTH_CRP_2"/>
    <property type="match status" value="1"/>
</dbReference>
<protein>
    <submittedName>
        <fullName evidence="5">Crp/Fnr family transcriptional regulator</fullName>
    </submittedName>
</protein>
<evidence type="ECO:0000313" key="5">
    <source>
        <dbReference type="EMBL" id="MFC3073200.1"/>
    </source>
</evidence>
<keyword evidence="3" id="KW-0804">Transcription</keyword>
<dbReference type="Proteomes" id="UP001595377">
    <property type="component" value="Unassembled WGS sequence"/>
</dbReference>
<name>A0ABV7DEB3_9HYPH</name>
<dbReference type="InterPro" id="IPR014710">
    <property type="entry name" value="RmlC-like_jellyroll"/>
</dbReference>
<dbReference type="EMBL" id="JBHRSP010000015">
    <property type="protein sequence ID" value="MFC3073200.1"/>
    <property type="molecule type" value="Genomic_DNA"/>
</dbReference>
<dbReference type="Pfam" id="PF13545">
    <property type="entry name" value="HTH_Crp_2"/>
    <property type="match status" value="1"/>
</dbReference>
<dbReference type="SUPFAM" id="SSF46785">
    <property type="entry name" value="Winged helix' DNA-binding domain"/>
    <property type="match status" value="1"/>
</dbReference>
<dbReference type="RefSeq" id="WP_257311143.1">
    <property type="nucleotide sequence ID" value="NZ_JANFDG010000001.1"/>
</dbReference>
<comment type="caution">
    <text evidence="5">The sequence shown here is derived from an EMBL/GenBank/DDBJ whole genome shotgun (WGS) entry which is preliminary data.</text>
</comment>
<dbReference type="InterPro" id="IPR018490">
    <property type="entry name" value="cNMP-bd_dom_sf"/>
</dbReference>
<dbReference type="Gene3D" id="2.60.120.10">
    <property type="entry name" value="Jelly Rolls"/>
    <property type="match status" value="1"/>
</dbReference>
<feature type="domain" description="HTH crp-type" evidence="4">
    <location>
        <begin position="148"/>
        <end position="213"/>
    </location>
</feature>
<keyword evidence="1" id="KW-0805">Transcription regulation</keyword>
<evidence type="ECO:0000259" key="4">
    <source>
        <dbReference type="PROSITE" id="PS51063"/>
    </source>
</evidence>
<organism evidence="5 6">
    <name type="scientific">Shinella pollutisoli</name>
    <dbReference type="NCBI Taxonomy" id="2250594"/>
    <lineage>
        <taxon>Bacteria</taxon>
        <taxon>Pseudomonadati</taxon>
        <taxon>Pseudomonadota</taxon>
        <taxon>Alphaproteobacteria</taxon>
        <taxon>Hyphomicrobiales</taxon>
        <taxon>Rhizobiaceae</taxon>
        <taxon>Shinella</taxon>
    </lineage>
</organism>
<evidence type="ECO:0000256" key="2">
    <source>
        <dbReference type="ARBA" id="ARBA00023125"/>
    </source>
</evidence>
<keyword evidence="2" id="KW-0238">DNA-binding</keyword>
<reference evidence="6" key="1">
    <citation type="journal article" date="2019" name="Int. J. Syst. Evol. Microbiol.">
        <title>The Global Catalogue of Microorganisms (GCM) 10K type strain sequencing project: providing services to taxonomists for standard genome sequencing and annotation.</title>
        <authorList>
            <consortium name="The Broad Institute Genomics Platform"/>
            <consortium name="The Broad Institute Genome Sequencing Center for Infectious Disease"/>
            <person name="Wu L."/>
            <person name="Ma J."/>
        </authorList>
    </citation>
    <scope>NUCLEOTIDE SEQUENCE [LARGE SCALE GENOMIC DNA]</scope>
    <source>
        <strain evidence="6">KCTC 52677</strain>
    </source>
</reference>
<dbReference type="InterPro" id="IPR012318">
    <property type="entry name" value="HTH_CRP"/>
</dbReference>
<evidence type="ECO:0000256" key="3">
    <source>
        <dbReference type="ARBA" id="ARBA00023163"/>
    </source>
</evidence>
<gene>
    <name evidence="5" type="ORF">ACFOHH_08820</name>
</gene>
<evidence type="ECO:0000313" key="6">
    <source>
        <dbReference type="Proteomes" id="UP001595377"/>
    </source>
</evidence>
<dbReference type="SUPFAM" id="SSF51206">
    <property type="entry name" value="cAMP-binding domain-like"/>
    <property type="match status" value="1"/>
</dbReference>
<dbReference type="InterPro" id="IPR036390">
    <property type="entry name" value="WH_DNA-bd_sf"/>
</dbReference>
<sequence length="252" mass="27702">MLRTDLHPSLKNGLLARLPEDDISALAPLLQPATLKQREVLFEPFRPIEHLHFFETGLSSEIAGGTGSEHIEVGCTGHEGVSGVPLILGVESTPHLSVMQVGGFAYRMRSSELRRAMDMSPSLRRLLLQYAHVFMIQLAATALADGRYRIEERLARWLLMCQDRVAGSLPLTHEFLALMLGVRRPSVTDALHVLEGRRLIKAERGLIVVRDRAGLVELAGGSYGLPEAEYRRIIAQDRPPAAFSSPSAPSGN</sequence>
<keyword evidence="6" id="KW-1185">Reference proteome</keyword>
<accession>A0ABV7DEB3</accession>
<proteinExistence type="predicted"/>
<evidence type="ECO:0000256" key="1">
    <source>
        <dbReference type="ARBA" id="ARBA00023015"/>
    </source>
</evidence>